<gene>
    <name evidence="2" type="ORF">CBYS24578_00014475</name>
</gene>
<dbReference type="OrthoDB" id="4137815at2759"/>
<feature type="region of interest" description="Disordered" evidence="1">
    <location>
        <begin position="21"/>
        <end position="41"/>
    </location>
</feature>
<accession>A0A9N9Y4N0</accession>
<keyword evidence="3" id="KW-1185">Reference proteome</keyword>
<proteinExistence type="predicted"/>
<evidence type="ECO:0000313" key="3">
    <source>
        <dbReference type="Proteomes" id="UP000754883"/>
    </source>
</evidence>
<dbReference type="AlphaFoldDB" id="A0A9N9Y4N0"/>
<comment type="caution">
    <text evidence="2">The sequence shown here is derived from an EMBL/GenBank/DDBJ whole genome shotgun (WGS) entry which is preliminary data.</text>
</comment>
<reference evidence="2 3" key="2">
    <citation type="submission" date="2021-10" db="EMBL/GenBank/DDBJ databases">
        <authorList>
            <person name="Piombo E."/>
        </authorList>
    </citation>
    <scope>NUCLEOTIDE SEQUENCE [LARGE SCALE GENOMIC DNA]</scope>
</reference>
<evidence type="ECO:0000256" key="1">
    <source>
        <dbReference type="SAM" id="MobiDB-lite"/>
    </source>
</evidence>
<organism evidence="2 3">
    <name type="scientific">Clonostachys byssicola</name>
    <dbReference type="NCBI Taxonomy" id="160290"/>
    <lineage>
        <taxon>Eukaryota</taxon>
        <taxon>Fungi</taxon>
        <taxon>Dikarya</taxon>
        <taxon>Ascomycota</taxon>
        <taxon>Pezizomycotina</taxon>
        <taxon>Sordariomycetes</taxon>
        <taxon>Hypocreomycetidae</taxon>
        <taxon>Hypocreales</taxon>
        <taxon>Bionectriaceae</taxon>
        <taxon>Clonostachys</taxon>
    </lineage>
</organism>
<sequence length="441" mass="49658">MGRPPATQVFPHGATSIIEFKERETHGTELKPEEKGRGSSEREELCSDIWLSKPLSSPLLSKSLGSNDRHEVLDVLFDRQRFFSFHHHFMIGPSFSDQFRHAILMTLHDSQEVVLGIHRILLKLLDLKEKPNDGSAPFGFTEAARSLKCLQSVTIGHLNDAAAVLLLGQILFVYHVMVMGTSAHTIAQNCILSAKGWYPMLMAQPCLQPIFMAPILIDTVESLVRRRIPIIGIPHAFCDKEDRTMGLSVPLIPILYDLCKASNYDKSLSINRVRNNTDSLDIKNDNYSEVEQRIRQWEPSCPHTLFSKYSHIEVSAMMMQARVYRIAGLLLIHRLRYPLGVEDEEGARLAMTIVAELSCFVKWAPQEVKDMAVYLPVFLAMIEVQQPADQILSHLAPHSFFGNCVDGLRGFVKLTQDAKRAGSQGLWFDLVDENLSTGIIP</sequence>
<evidence type="ECO:0000313" key="2">
    <source>
        <dbReference type="EMBL" id="CAG9996316.1"/>
    </source>
</evidence>
<reference evidence="3" key="1">
    <citation type="submission" date="2019-06" db="EMBL/GenBank/DDBJ databases">
        <authorList>
            <person name="Broberg M."/>
        </authorList>
    </citation>
    <scope>NUCLEOTIDE SEQUENCE [LARGE SCALE GENOMIC DNA]</scope>
</reference>
<protein>
    <submittedName>
        <fullName evidence="2">Uncharacterized protein</fullName>
    </submittedName>
</protein>
<dbReference type="Proteomes" id="UP000754883">
    <property type="component" value="Unassembled WGS sequence"/>
</dbReference>
<name>A0A9N9Y4N0_9HYPO</name>
<dbReference type="EMBL" id="CABFNO020001538">
    <property type="protein sequence ID" value="CAG9996316.1"/>
    <property type="molecule type" value="Genomic_DNA"/>
</dbReference>